<dbReference type="GO" id="GO:0016491">
    <property type="term" value="F:oxidoreductase activity"/>
    <property type="evidence" value="ECO:0007669"/>
    <property type="project" value="UniProtKB-ARBA"/>
</dbReference>
<dbReference type="Pfam" id="PF13183">
    <property type="entry name" value="Fer4_8"/>
    <property type="match status" value="1"/>
</dbReference>
<dbReference type="AlphaFoldDB" id="A0A381PPU8"/>
<protein>
    <recommendedName>
        <fullName evidence="6">4Fe-4S ferredoxin-type domain-containing protein</fullName>
    </recommendedName>
</protein>
<dbReference type="GO" id="GO:0051539">
    <property type="term" value="F:4 iron, 4 sulfur cluster binding"/>
    <property type="evidence" value="ECO:0007669"/>
    <property type="project" value="UniProtKB-KW"/>
</dbReference>
<dbReference type="PANTHER" id="PTHR32479:SF17">
    <property type="entry name" value="GLYCOLATE OXIDASE IRON-SULFUR SUBUNIT"/>
    <property type="match status" value="1"/>
</dbReference>
<dbReference type="PROSITE" id="PS00198">
    <property type="entry name" value="4FE4S_FER_1"/>
    <property type="match status" value="2"/>
</dbReference>
<dbReference type="Gene3D" id="1.10.1060.10">
    <property type="entry name" value="Alpha-helical ferredoxin"/>
    <property type="match status" value="1"/>
</dbReference>
<dbReference type="InterPro" id="IPR012257">
    <property type="entry name" value="Glc_ox_4Fe-4S"/>
</dbReference>
<dbReference type="InterPro" id="IPR017900">
    <property type="entry name" value="4Fe4S_Fe_S_CS"/>
</dbReference>
<evidence type="ECO:0000256" key="1">
    <source>
        <dbReference type="ARBA" id="ARBA00022485"/>
    </source>
</evidence>
<organism evidence="7">
    <name type="scientific">marine metagenome</name>
    <dbReference type="NCBI Taxonomy" id="408172"/>
    <lineage>
        <taxon>unclassified sequences</taxon>
        <taxon>metagenomes</taxon>
        <taxon>ecological metagenomes</taxon>
    </lineage>
</organism>
<dbReference type="SUPFAM" id="SSF54862">
    <property type="entry name" value="4Fe-4S ferredoxins"/>
    <property type="match status" value="1"/>
</dbReference>
<accession>A0A381PPU8</accession>
<dbReference type="GO" id="GO:0046872">
    <property type="term" value="F:metal ion binding"/>
    <property type="evidence" value="ECO:0007669"/>
    <property type="project" value="UniProtKB-KW"/>
</dbReference>
<evidence type="ECO:0000256" key="3">
    <source>
        <dbReference type="ARBA" id="ARBA00022737"/>
    </source>
</evidence>
<gene>
    <name evidence="7" type="ORF">METZ01_LOCUS21488</name>
</gene>
<evidence type="ECO:0000256" key="4">
    <source>
        <dbReference type="ARBA" id="ARBA00023004"/>
    </source>
</evidence>
<feature type="non-terminal residue" evidence="7">
    <location>
        <position position="1"/>
    </location>
</feature>
<evidence type="ECO:0000259" key="6">
    <source>
        <dbReference type="PROSITE" id="PS51379"/>
    </source>
</evidence>
<keyword evidence="3" id="KW-0677">Repeat</keyword>
<dbReference type="InterPro" id="IPR017896">
    <property type="entry name" value="4Fe4S_Fe-S-bd"/>
</dbReference>
<keyword evidence="2" id="KW-0479">Metal-binding</keyword>
<dbReference type="InterPro" id="IPR004017">
    <property type="entry name" value="Cys_rich_dom"/>
</dbReference>
<evidence type="ECO:0000313" key="7">
    <source>
        <dbReference type="EMBL" id="SUZ68634.1"/>
    </source>
</evidence>
<keyword evidence="5" id="KW-0411">Iron-sulfur</keyword>
<feature type="domain" description="4Fe-4S ferredoxin-type" evidence="6">
    <location>
        <begin position="53"/>
        <end position="85"/>
    </location>
</feature>
<feature type="domain" description="4Fe-4S ferredoxin-type" evidence="6">
    <location>
        <begin position="1"/>
        <end position="33"/>
    </location>
</feature>
<dbReference type="EMBL" id="UINC01001039">
    <property type="protein sequence ID" value="SUZ68634.1"/>
    <property type="molecule type" value="Genomic_DNA"/>
</dbReference>
<name>A0A381PPU8_9ZZZZ</name>
<evidence type="ECO:0000256" key="5">
    <source>
        <dbReference type="ARBA" id="ARBA00023014"/>
    </source>
</evidence>
<dbReference type="PANTHER" id="PTHR32479">
    <property type="entry name" value="GLYCOLATE OXIDASE IRON-SULFUR SUBUNIT"/>
    <property type="match status" value="1"/>
</dbReference>
<dbReference type="PIRSF" id="PIRSF000139">
    <property type="entry name" value="Glc_ox_4Fe-4S"/>
    <property type="match status" value="1"/>
</dbReference>
<keyword evidence="4" id="KW-0408">Iron</keyword>
<dbReference type="PROSITE" id="PS51379">
    <property type="entry name" value="4FE4S_FER_2"/>
    <property type="match status" value="2"/>
</dbReference>
<evidence type="ECO:0000256" key="2">
    <source>
        <dbReference type="ARBA" id="ARBA00022723"/>
    </source>
</evidence>
<dbReference type="Pfam" id="PF02754">
    <property type="entry name" value="CCG"/>
    <property type="match status" value="2"/>
</dbReference>
<reference evidence="7" key="1">
    <citation type="submission" date="2018-05" db="EMBL/GenBank/DDBJ databases">
        <authorList>
            <person name="Lanie J.A."/>
            <person name="Ng W.-L."/>
            <person name="Kazmierczak K.M."/>
            <person name="Andrzejewski T.M."/>
            <person name="Davidsen T.M."/>
            <person name="Wayne K.J."/>
            <person name="Tettelin H."/>
            <person name="Glass J.I."/>
            <person name="Rusch D."/>
            <person name="Podicherti R."/>
            <person name="Tsui H.-C.T."/>
            <person name="Winkler M.E."/>
        </authorList>
    </citation>
    <scope>NUCLEOTIDE SEQUENCE</scope>
</reference>
<proteinExistence type="predicted"/>
<keyword evidence="1" id="KW-0004">4Fe-4S</keyword>
<dbReference type="InterPro" id="IPR009051">
    <property type="entry name" value="Helical_ferredxn"/>
</dbReference>
<sequence>VKLDIDPDELASCVSCGLCLPHCPTYRVTQEESASPRGRIALMRQAENSGMVDQTFINFMDACIQCRGCETACPAGVPFGSMMETTREALAQQTPYQPWWRRVAYRVLGWPEILAAGSKMLAILQRFGLLPSRLTLPKIPLVQTPLVSSGDDVWLFTGCVMDAWMRETHRAVQRVVEAAGVGVRFPNRKAACCGALHTHAGLGAAARRLAERTIAAFPGEAPILVDSAGCGAQLKEYGRLLNTPESHEFSKRIFDVHEWLVDHLDALPLSRSRPPRIGIQDPCHLRHVQRSHDPVQAVLARYVEPVILDDDGLCCGAGGAYSMFYPDTSNAVRERKIGSIGRAQVEEVASANPGCVLHLRAGGVTVRHPLEIVDDLIRDEG</sequence>